<dbReference type="InterPro" id="IPR020904">
    <property type="entry name" value="Sc_DH/Rdtase_CS"/>
</dbReference>
<evidence type="ECO:0000313" key="5">
    <source>
        <dbReference type="Proteomes" id="UP001147747"/>
    </source>
</evidence>
<dbReference type="FunFam" id="3.40.50.720:FF:000084">
    <property type="entry name" value="Short-chain dehydrogenase reductase"/>
    <property type="match status" value="1"/>
</dbReference>
<keyword evidence="2" id="KW-0521">NADP</keyword>
<dbReference type="GeneID" id="81368471"/>
<sequence length="262" mass="27166">MDSFQDKVYVVTGLGGIGLAVAKQLHARGASLSLADISEKTLATAVQEITKNTSSGTKPNAENIMTTVVDIGSAAAVNDWISATVSRFGKLDGAANMAGAIGKQHGVGRFVDQEDDEWDMLVRVNLSGMMYCLRAELRAIMACGPDGKGMGSIVNASSIQGLRGFPLHAAYSTTKHGVVGLTRSVAKEVGPQIRINAVAPGSIQTPLLDQAAVIQGGPAVPPSVIPRVGTPEEVAQTVVFLLSDAASYTTGQVYSVDGGWDP</sequence>
<dbReference type="InterPro" id="IPR036291">
    <property type="entry name" value="NAD(P)-bd_dom_sf"/>
</dbReference>
<dbReference type="OrthoDB" id="1669814at2759"/>
<gene>
    <name evidence="4" type="ORF">N7509_004854</name>
</gene>
<reference evidence="4" key="1">
    <citation type="submission" date="2022-12" db="EMBL/GenBank/DDBJ databases">
        <authorList>
            <person name="Petersen C."/>
        </authorList>
    </citation>
    <scope>NUCLEOTIDE SEQUENCE</scope>
    <source>
        <strain evidence="4">IBT 29677</strain>
    </source>
</reference>
<dbReference type="SUPFAM" id="SSF51735">
    <property type="entry name" value="NAD(P)-binding Rossmann-fold domains"/>
    <property type="match status" value="1"/>
</dbReference>
<comment type="caution">
    <text evidence="4">The sequence shown here is derived from an EMBL/GenBank/DDBJ whole genome shotgun (WGS) entry which is preliminary data.</text>
</comment>
<dbReference type="GO" id="GO:0016491">
    <property type="term" value="F:oxidoreductase activity"/>
    <property type="evidence" value="ECO:0007669"/>
    <property type="project" value="UniProtKB-KW"/>
</dbReference>
<protein>
    <submittedName>
        <fullName evidence="4">Uncharacterized protein</fullName>
    </submittedName>
</protein>
<keyword evidence="5" id="KW-1185">Reference proteome</keyword>
<organism evidence="4 5">
    <name type="scientific">Penicillium cosmopolitanum</name>
    <dbReference type="NCBI Taxonomy" id="1131564"/>
    <lineage>
        <taxon>Eukaryota</taxon>
        <taxon>Fungi</taxon>
        <taxon>Dikarya</taxon>
        <taxon>Ascomycota</taxon>
        <taxon>Pezizomycotina</taxon>
        <taxon>Eurotiomycetes</taxon>
        <taxon>Eurotiomycetidae</taxon>
        <taxon>Eurotiales</taxon>
        <taxon>Aspergillaceae</taxon>
        <taxon>Penicillium</taxon>
    </lineage>
</organism>
<dbReference type="PANTHER" id="PTHR24321:SF8">
    <property type="entry name" value="ESTRADIOL 17-BETA-DEHYDROGENASE 8-RELATED"/>
    <property type="match status" value="1"/>
</dbReference>
<dbReference type="PRINTS" id="PR00080">
    <property type="entry name" value="SDRFAMILY"/>
</dbReference>
<evidence type="ECO:0000256" key="2">
    <source>
        <dbReference type="ARBA" id="ARBA00022857"/>
    </source>
</evidence>
<dbReference type="AlphaFoldDB" id="A0A9W9W1B5"/>
<dbReference type="InterPro" id="IPR002347">
    <property type="entry name" value="SDR_fam"/>
</dbReference>
<name>A0A9W9W1B5_9EURO</name>
<comment type="similarity">
    <text evidence="1">Belongs to the short-chain dehydrogenases/reductases (SDR) family.</text>
</comment>
<evidence type="ECO:0000313" key="4">
    <source>
        <dbReference type="EMBL" id="KAJ5396741.1"/>
    </source>
</evidence>
<dbReference type="PANTHER" id="PTHR24321">
    <property type="entry name" value="DEHYDROGENASES, SHORT CHAIN"/>
    <property type="match status" value="1"/>
</dbReference>
<dbReference type="Gene3D" id="3.40.50.720">
    <property type="entry name" value="NAD(P)-binding Rossmann-like Domain"/>
    <property type="match status" value="1"/>
</dbReference>
<dbReference type="Proteomes" id="UP001147747">
    <property type="component" value="Unassembled WGS sequence"/>
</dbReference>
<dbReference type="RefSeq" id="XP_056488793.1">
    <property type="nucleotide sequence ID" value="XM_056629491.1"/>
</dbReference>
<dbReference type="Pfam" id="PF13561">
    <property type="entry name" value="adh_short_C2"/>
    <property type="match status" value="1"/>
</dbReference>
<accession>A0A9W9W1B5</accession>
<evidence type="ECO:0000256" key="1">
    <source>
        <dbReference type="ARBA" id="ARBA00006484"/>
    </source>
</evidence>
<evidence type="ECO:0000256" key="3">
    <source>
        <dbReference type="ARBA" id="ARBA00023002"/>
    </source>
</evidence>
<dbReference type="EMBL" id="JAPZBU010000006">
    <property type="protein sequence ID" value="KAJ5396741.1"/>
    <property type="molecule type" value="Genomic_DNA"/>
</dbReference>
<dbReference type="CDD" id="cd05233">
    <property type="entry name" value="SDR_c"/>
    <property type="match status" value="1"/>
</dbReference>
<dbReference type="PRINTS" id="PR00081">
    <property type="entry name" value="GDHRDH"/>
</dbReference>
<proteinExistence type="inferred from homology"/>
<dbReference type="PROSITE" id="PS00061">
    <property type="entry name" value="ADH_SHORT"/>
    <property type="match status" value="1"/>
</dbReference>
<reference evidence="4" key="2">
    <citation type="journal article" date="2023" name="IMA Fungus">
        <title>Comparative genomic study of the Penicillium genus elucidates a diverse pangenome and 15 lateral gene transfer events.</title>
        <authorList>
            <person name="Petersen C."/>
            <person name="Sorensen T."/>
            <person name="Nielsen M.R."/>
            <person name="Sondergaard T.E."/>
            <person name="Sorensen J.L."/>
            <person name="Fitzpatrick D.A."/>
            <person name="Frisvad J.C."/>
            <person name="Nielsen K.L."/>
        </authorList>
    </citation>
    <scope>NUCLEOTIDE SEQUENCE</scope>
    <source>
        <strain evidence="4">IBT 29677</strain>
    </source>
</reference>
<keyword evidence="3" id="KW-0560">Oxidoreductase</keyword>